<comment type="caution">
    <text evidence="3">The sequence shown here is derived from an EMBL/GenBank/DDBJ whole genome shotgun (WGS) entry which is preliminary data.</text>
</comment>
<protein>
    <recommendedName>
        <fullName evidence="5">Chromosome partition protein Smc</fullName>
    </recommendedName>
</protein>
<keyword evidence="2" id="KW-0812">Transmembrane</keyword>
<evidence type="ECO:0000313" key="4">
    <source>
        <dbReference type="Proteomes" id="UP001596020"/>
    </source>
</evidence>
<dbReference type="EMBL" id="JBHSGO010000181">
    <property type="protein sequence ID" value="MFC4666181.1"/>
    <property type="molecule type" value="Genomic_DNA"/>
</dbReference>
<feature type="transmembrane region" description="Helical" evidence="2">
    <location>
        <begin position="6"/>
        <end position="26"/>
    </location>
</feature>
<feature type="coiled-coil region" evidence="1">
    <location>
        <begin position="41"/>
        <end position="105"/>
    </location>
</feature>
<evidence type="ECO:0000313" key="3">
    <source>
        <dbReference type="EMBL" id="MFC4666181.1"/>
    </source>
</evidence>
<evidence type="ECO:0000256" key="2">
    <source>
        <dbReference type="SAM" id="Phobius"/>
    </source>
</evidence>
<gene>
    <name evidence="3" type="ORF">ACFO3G_06170</name>
</gene>
<evidence type="ECO:0008006" key="5">
    <source>
        <dbReference type="Google" id="ProtNLM"/>
    </source>
</evidence>
<name>A0ABV9K930_9PORP</name>
<proteinExistence type="predicted"/>
<feature type="coiled-coil region" evidence="1">
    <location>
        <begin position="131"/>
        <end position="172"/>
    </location>
</feature>
<organism evidence="3 4">
    <name type="scientific">Falsiporphyromonas endometrii</name>
    <dbReference type="NCBI Taxonomy" id="1387297"/>
    <lineage>
        <taxon>Bacteria</taxon>
        <taxon>Pseudomonadati</taxon>
        <taxon>Bacteroidota</taxon>
        <taxon>Bacteroidia</taxon>
        <taxon>Bacteroidales</taxon>
        <taxon>Porphyromonadaceae</taxon>
        <taxon>Falsiporphyromonas</taxon>
    </lineage>
</organism>
<accession>A0ABV9K930</accession>
<keyword evidence="2" id="KW-1133">Transmembrane helix</keyword>
<evidence type="ECO:0000256" key="1">
    <source>
        <dbReference type="SAM" id="Coils"/>
    </source>
</evidence>
<dbReference type="RefSeq" id="WP_380078997.1">
    <property type="nucleotide sequence ID" value="NZ_JBHSGO010000181.1"/>
</dbReference>
<sequence length="299" mass="33290">MNKNKIIIIISVAVAVIAVALGIIFWQKNKAINQERENYAKMEKEQMLDELYELNDEYNVQYNKLNGTMTEGQLKLSNDSIMQQLLSEKSKVEKLTQELNSVRSNDLKTISKLQAEVKTLRTILKSYVTQIDSLYATNQRLRTENDKVKADYRRVEAEAGRLKSETTQLTNKVSLAAKLNAVGISVSKLNKKGKATKKVSKITNLAVSFTIAKNVTASVGNKVIYIRIMLPTGEALGGGGMFDLEGSKVEASAQKAIEYTGEDMPITIYRSINEALPTGQYRVYIFADGNQIGQTTFSI</sequence>
<reference evidence="4" key="1">
    <citation type="journal article" date="2019" name="Int. J. Syst. Evol. Microbiol.">
        <title>The Global Catalogue of Microorganisms (GCM) 10K type strain sequencing project: providing services to taxonomists for standard genome sequencing and annotation.</title>
        <authorList>
            <consortium name="The Broad Institute Genomics Platform"/>
            <consortium name="The Broad Institute Genome Sequencing Center for Infectious Disease"/>
            <person name="Wu L."/>
            <person name="Ma J."/>
        </authorList>
    </citation>
    <scope>NUCLEOTIDE SEQUENCE [LARGE SCALE GENOMIC DNA]</scope>
    <source>
        <strain evidence="4">CGMCC 4.7357</strain>
    </source>
</reference>
<keyword evidence="2" id="KW-0472">Membrane</keyword>
<keyword evidence="1" id="KW-0175">Coiled coil</keyword>
<keyword evidence="4" id="KW-1185">Reference proteome</keyword>
<dbReference type="Proteomes" id="UP001596020">
    <property type="component" value="Unassembled WGS sequence"/>
</dbReference>
<dbReference type="Gene3D" id="1.20.5.1700">
    <property type="match status" value="1"/>
</dbReference>